<evidence type="ECO:0000256" key="4">
    <source>
        <dbReference type="ARBA" id="ARBA00022729"/>
    </source>
</evidence>
<dbReference type="UniPathway" id="UPA00286"/>
<evidence type="ECO:0000313" key="10">
    <source>
        <dbReference type="Proteomes" id="UP000298049"/>
    </source>
</evidence>
<name>A0A4P7XGC7_9ALTE</name>
<evidence type="ECO:0000256" key="7">
    <source>
        <dbReference type="SAM" id="Phobius"/>
    </source>
</evidence>
<dbReference type="GO" id="GO:0042597">
    <property type="term" value="C:periplasmic space"/>
    <property type="evidence" value="ECO:0007669"/>
    <property type="project" value="UniProtKB-SubCell"/>
</dbReference>
<dbReference type="GO" id="GO:0016740">
    <property type="term" value="F:transferase activity"/>
    <property type="evidence" value="ECO:0007669"/>
    <property type="project" value="UniProtKB-KW"/>
</dbReference>
<reference evidence="9 10" key="1">
    <citation type="submission" date="2018-07" db="EMBL/GenBank/DDBJ databases">
        <title>Marsedoiliclastica nanhaica gen. nov. sp. nov., a novel marine hydrocarbonoclastic bacterium isolated from an in-situ enriched hydrocarbon-degrading consortium in deep-sea sediment.</title>
        <authorList>
            <person name="Dong C."/>
            <person name="Ma T."/>
            <person name="Liu R."/>
            <person name="Shao Z."/>
        </authorList>
    </citation>
    <scope>NUCLEOTIDE SEQUENCE [LARGE SCALE GENOMIC DNA]</scope>
    <source>
        <strain evidence="10">soil36-7</strain>
    </source>
</reference>
<accession>A0A4P7XGC7</accession>
<dbReference type="Proteomes" id="UP000298049">
    <property type="component" value="Chromosome"/>
</dbReference>
<evidence type="ECO:0000259" key="8">
    <source>
        <dbReference type="Pfam" id="PF16822"/>
    </source>
</evidence>
<keyword evidence="7" id="KW-1133">Transmembrane helix</keyword>
<organism evidence="9 10">
    <name type="scientific">Hydrocarboniclastica marina</name>
    <dbReference type="NCBI Taxonomy" id="2259620"/>
    <lineage>
        <taxon>Bacteria</taxon>
        <taxon>Pseudomonadati</taxon>
        <taxon>Pseudomonadota</taxon>
        <taxon>Gammaproteobacteria</taxon>
        <taxon>Alteromonadales</taxon>
        <taxon>Alteromonadaceae</taxon>
        <taxon>Hydrocarboniclastica</taxon>
    </lineage>
</organism>
<keyword evidence="4" id="KW-0732">Signal</keyword>
<comment type="subcellular location">
    <subcellularLocation>
        <location evidence="1">Periplasm</location>
    </subcellularLocation>
</comment>
<evidence type="ECO:0000256" key="2">
    <source>
        <dbReference type="ARBA" id="ARBA00005182"/>
    </source>
</evidence>
<evidence type="ECO:0000256" key="5">
    <source>
        <dbReference type="ARBA" id="ARBA00022764"/>
    </source>
</evidence>
<keyword evidence="3" id="KW-0808">Transferase</keyword>
<evidence type="ECO:0000256" key="3">
    <source>
        <dbReference type="ARBA" id="ARBA00022679"/>
    </source>
</evidence>
<keyword evidence="5" id="KW-0574">Periplasm</keyword>
<dbReference type="RefSeq" id="WP_136548738.1">
    <property type="nucleotide sequence ID" value="NZ_CP031093.1"/>
</dbReference>
<dbReference type="AlphaFoldDB" id="A0A4P7XGC7"/>
<protein>
    <recommendedName>
        <fullName evidence="8">AlgX/AlgJ SGNH hydrolase-like domain-containing protein</fullName>
    </recommendedName>
</protein>
<proteinExistence type="predicted"/>
<dbReference type="GO" id="GO:0042121">
    <property type="term" value="P:alginic acid biosynthetic process"/>
    <property type="evidence" value="ECO:0007669"/>
    <property type="project" value="UniProtKB-UniPathway"/>
</dbReference>
<feature type="transmembrane region" description="Helical" evidence="7">
    <location>
        <begin position="12"/>
        <end position="32"/>
    </location>
</feature>
<dbReference type="OrthoDB" id="9760774at2"/>
<dbReference type="Pfam" id="PF16822">
    <property type="entry name" value="ALGX"/>
    <property type="match status" value="1"/>
</dbReference>
<sequence>MFPTMSSASKVNGILFIAMIAVMFVYSVPKLWGFAETQTEAAKLYADGQLSRKFEEQYDSGFFARESAIKAWSNLSFWLFREGLTGVVVGEDGWLYTNEEFTFPNDLDARLERQMARVEKTAARIGAQGKKLIIVPIPMKADIYGDHVSHELGERPALLYTRFTEQLSKRNIPFSPLREAYLASKDRTQLFFKKDTHWTPEGAKLAAQQLALSFPDLLGDELYRTEVIHETQHAGDLVNFIKVSPWLDPEIYSPEPLARYQTIRVEQKTDASALFGNNNPSVVLVGSSYTKMDEWNFEGFLKEHLKTDLLSIAVEQKGQFVAMDEFLASDLLADDSVETVIWEFPVRSLITQASESSGWSSTMEELF</sequence>
<gene>
    <name evidence="9" type="ORF">soil367_08820</name>
</gene>
<comment type="pathway">
    <text evidence="2">Glycan biosynthesis; alginate biosynthesis.</text>
</comment>
<feature type="domain" description="AlgX/AlgJ SGNH hydrolase-like" evidence="8">
    <location>
        <begin position="87"/>
        <end position="345"/>
    </location>
</feature>
<dbReference type="EMBL" id="CP031093">
    <property type="protein sequence ID" value="QCF26016.1"/>
    <property type="molecule type" value="Genomic_DNA"/>
</dbReference>
<dbReference type="KEGG" id="hmi:soil367_08820"/>
<evidence type="ECO:0000256" key="1">
    <source>
        <dbReference type="ARBA" id="ARBA00004418"/>
    </source>
</evidence>
<evidence type="ECO:0000313" key="9">
    <source>
        <dbReference type="EMBL" id="QCF26016.1"/>
    </source>
</evidence>
<dbReference type="InterPro" id="IPR031811">
    <property type="entry name" value="ALGX/ALGJ_SGNH-like"/>
</dbReference>
<keyword evidence="10" id="KW-1185">Reference proteome</keyword>
<keyword evidence="7" id="KW-0812">Transmembrane</keyword>
<evidence type="ECO:0000256" key="6">
    <source>
        <dbReference type="ARBA" id="ARBA00022841"/>
    </source>
</evidence>
<keyword evidence="6" id="KW-0016">Alginate biosynthesis</keyword>
<keyword evidence="7" id="KW-0472">Membrane</keyword>